<dbReference type="InterPro" id="IPR012347">
    <property type="entry name" value="Ferritin-like"/>
</dbReference>
<dbReference type="GO" id="GO:0008199">
    <property type="term" value="F:ferric iron binding"/>
    <property type="evidence" value="ECO:0007669"/>
    <property type="project" value="InterPro"/>
</dbReference>
<dbReference type="PANTHER" id="PTHR11431:SF51">
    <property type="entry name" value="FERRITIN"/>
    <property type="match status" value="1"/>
</dbReference>
<dbReference type="InterPro" id="IPR009078">
    <property type="entry name" value="Ferritin-like_SF"/>
</dbReference>
<evidence type="ECO:0000256" key="6">
    <source>
        <dbReference type="RuleBase" id="RU361145"/>
    </source>
</evidence>
<evidence type="ECO:0000313" key="9">
    <source>
        <dbReference type="Proteomes" id="UP001431783"/>
    </source>
</evidence>
<proteinExistence type="inferred from homology"/>
<keyword evidence="2 6" id="KW-0409">Iron storage</keyword>
<evidence type="ECO:0000256" key="1">
    <source>
        <dbReference type="ARBA" id="ARBA00007513"/>
    </source>
</evidence>
<evidence type="ECO:0000259" key="7">
    <source>
        <dbReference type="PROSITE" id="PS50905"/>
    </source>
</evidence>
<feature type="binding site" evidence="5">
    <location>
        <position position="91"/>
    </location>
    <ligand>
        <name>Fe cation</name>
        <dbReference type="ChEBI" id="CHEBI:24875"/>
        <label>1</label>
    </ligand>
</feature>
<dbReference type="EMBL" id="JARQZJ010000001">
    <property type="protein sequence ID" value="KAK9869120.1"/>
    <property type="molecule type" value="Genomic_DNA"/>
</dbReference>
<feature type="domain" description="Ferritin-like diiron" evidence="7">
    <location>
        <begin position="1"/>
        <end position="146"/>
    </location>
</feature>
<dbReference type="GO" id="GO:0006826">
    <property type="term" value="P:iron ion transport"/>
    <property type="evidence" value="ECO:0007669"/>
    <property type="project" value="InterPro"/>
</dbReference>
<dbReference type="Pfam" id="PF00210">
    <property type="entry name" value="Ferritin"/>
    <property type="match status" value="1"/>
</dbReference>
<comment type="caution">
    <text evidence="8">The sequence shown here is derived from an EMBL/GenBank/DDBJ whole genome shotgun (WGS) entry which is preliminary data.</text>
</comment>
<dbReference type="GO" id="GO:0008198">
    <property type="term" value="F:ferrous iron binding"/>
    <property type="evidence" value="ECO:0007669"/>
    <property type="project" value="TreeGrafter"/>
</dbReference>
<reference evidence="8 9" key="1">
    <citation type="submission" date="2023-03" db="EMBL/GenBank/DDBJ databases">
        <title>Genome insight into feeding habits of ladybird beetles.</title>
        <authorList>
            <person name="Li H.-S."/>
            <person name="Huang Y.-H."/>
            <person name="Pang H."/>
        </authorList>
    </citation>
    <scope>NUCLEOTIDE SEQUENCE [LARGE SCALE GENOMIC DNA]</scope>
    <source>
        <strain evidence="8">SYSU_2023b</strain>
        <tissue evidence="8">Whole body</tissue>
    </source>
</reference>
<dbReference type="GO" id="GO:0006879">
    <property type="term" value="P:intracellular iron ion homeostasis"/>
    <property type="evidence" value="ECO:0007669"/>
    <property type="project" value="UniProtKB-KW"/>
</dbReference>
<dbReference type="AlphaFoldDB" id="A0AAW1TMY7"/>
<dbReference type="CDD" id="cd01056">
    <property type="entry name" value="Euk_Ferritin"/>
    <property type="match status" value="1"/>
</dbReference>
<name>A0AAW1TMY7_9CUCU</name>
<gene>
    <name evidence="8" type="ORF">WA026_002878</name>
</gene>
<keyword evidence="3 5" id="KW-0479">Metal-binding</keyword>
<comment type="similarity">
    <text evidence="1 6">Belongs to the ferritin family.</text>
</comment>
<organism evidence="8 9">
    <name type="scientific">Henosepilachna vigintioctopunctata</name>
    <dbReference type="NCBI Taxonomy" id="420089"/>
    <lineage>
        <taxon>Eukaryota</taxon>
        <taxon>Metazoa</taxon>
        <taxon>Ecdysozoa</taxon>
        <taxon>Arthropoda</taxon>
        <taxon>Hexapoda</taxon>
        <taxon>Insecta</taxon>
        <taxon>Pterygota</taxon>
        <taxon>Neoptera</taxon>
        <taxon>Endopterygota</taxon>
        <taxon>Coleoptera</taxon>
        <taxon>Polyphaga</taxon>
        <taxon>Cucujiformia</taxon>
        <taxon>Coccinelloidea</taxon>
        <taxon>Coccinellidae</taxon>
        <taxon>Epilachninae</taxon>
        <taxon>Epilachnini</taxon>
        <taxon>Henosepilachna</taxon>
    </lineage>
</organism>
<sequence>MPSYGSHIIKSFEYLLLSTHFANYDMNRPGFHKLFRDYSDSKWSDGNEFIKHITKRGGKMNFQPAQSSFPEIRNGYQLHEIQSLAEALDLEKSLRDDFTIHERYVRRTDSSHYPEISYYIEEEFVEKQADNIRQLSGHITELSQMLAESDDDALSLYLFDDYLILT</sequence>
<dbReference type="Proteomes" id="UP001431783">
    <property type="component" value="Unassembled WGS sequence"/>
</dbReference>
<dbReference type="InterPro" id="IPR008331">
    <property type="entry name" value="Ferritin_DPS_dom"/>
</dbReference>
<accession>A0AAW1TMY7</accession>
<protein>
    <recommendedName>
        <fullName evidence="6">Ferritin</fullName>
    </recommendedName>
</protein>
<evidence type="ECO:0000256" key="4">
    <source>
        <dbReference type="ARBA" id="ARBA00023004"/>
    </source>
</evidence>
<dbReference type="Gene3D" id="1.20.1260.10">
    <property type="match status" value="1"/>
</dbReference>
<dbReference type="PROSITE" id="PS50905">
    <property type="entry name" value="FERRITIN_LIKE"/>
    <property type="match status" value="1"/>
</dbReference>
<evidence type="ECO:0000256" key="3">
    <source>
        <dbReference type="ARBA" id="ARBA00022723"/>
    </source>
</evidence>
<feature type="binding site" evidence="5">
    <location>
        <position position="128"/>
    </location>
    <ligand>
        <name>Fe cation</name>
        <dbReference type="ChEBI" id="CHEBI:24875"/>
        <label>1</label>
    </ligand>
</feature>
<keyword evidence="9" id="KW-1185">Reference proteome</keyword>
<keyword evidence="4 5" id="KW-0408">Iron</keyword>
<evidence type="ECO:0000256" key="2">
    <source>
        <dbReference type="ARBA" id="ARBA00022434"/>
    </source>
</evidence>
<dbReference type="SUPFAM" id="SSF47240">
    <property type="entry name" value="Ferritin-like"/>
    <property type="match status" value="1"/>
</dbReference>
<evidence type="ECO:0000256" key="5">
    <source>
        <dbReference type="PIRSR" id="PIRSR601519-1"/>
    </source>
</evidence>
<evidence type="ECO:0000313" key="8">
    <source>
        <dbReference type="EMBL" id="KAK9869120.1"/>
    </source>
</evidence>
<dbReference type="InterPro" id="IPR009040">
    <property type="entry name" value="Ferritin-like_diiron"/>
</dbReference>
<dbReference type="GO" id="GO:0005737">
    <property type="term" value="C:cytoplasm"/>
    <property type="evidence" value="ECO:0007669"/>
    <property type="project" value="TreeGrafter"/>
</dbReference>
<dbReference type="InterPro" id="IPR001519">
    <property type="entry name" value="Ferritin"/>
</dbReference>
<comment type="function">
    <text evidence="6">Stores iron in a soluble, non-toxic, readily available form. Important for iron homeostasis. Iron is taken up in the ferrous form and deposited as ferric hydroxides after oxidation.</text>
</comment>
<dbReference type="PANTHER" id="PTHR11431">
    <property type="entry name" value="FERRITIN"/>
    <property type="match status" value="1"/>
</dbReference>